<evidence type="ECO:0000256" key="1">
    <source>
        <dbReference type="ARBA" id="ARBA00023015"/>
    </source>
</evidence>
<evidence type="ECO:0000313" key="7">
    <source>
        <dbReference type="Proteomes" id="UP000501387"/>
    </source>
</evidence>
<feature type="domain" description="HTH tetR-type" evidence="5">
    <location>
        <begin position="15"/>
        <end position="75"/>
    </location>
</feature>
<dbReference type="Pfam" id="PF00440">
    <property type="entry name" value="TetR_N"/>
    <property type="match status" value="1"/>
</dbReference>
<sequence length="206" mass="22616">MEHSTPQKSEHRDESSARSRMVRAAARLLIDNGPSAITHRRVAEAAGVPVGSANYFFPTRKGLYAFAVEAAESLRLEAAQGLVAAVPPATRTPAETAHLLIQTWYAPHVGRDVVRARLEPMIDALHEPELRDIMSRSRPKLLQVLRELLEKSGFGGVTDVDLVALVLDGSLLYEHDLDETTVLESAEDSLSRLLRLVAGEPPRARE</sequence>
<dbReference type="InterPro" id="IPR009057">
    <property type="entry name" value="Homeodomain-like_sf"/>
</dbReference>
<dbReference type="EMBL" id="CP049934">
    <property type="protein sequence ID" value="QIM15396.1"/>
    <property type="molecule type" value="Genomic_DNA"/>
</dbReference>
<feature type="DNA-binding region" description="H-T-H motif" evidence="4">
    <location>
        <begin position="38"/>
        <end position="57"/>
    </location>
</feature>
<name>A0A6G8FFW3_9MICO</name>
<dbReference type="InterPro" id="IPR041583">
    <property type="entry name" value="TetR_C_31"/>
</dbReference>
<dbReference type="PANTHER" id="PTHR30055:SF234">
    <property type="entry name" value="HTH-TYPE TRANSCRIPTIONAL REGULATOR BETI"/>
    <property type="match status" value="1"/>
</dbReference>
<proteinExistence type="predicted"/>
<protein>
    <submittedName>
        <fullName evidence="6">TetR family transcriptional regulator</fullName>
    </submittedName>
</protein>
<dbReference type="AlphaFoldDB" id="A0A6G8FFW3"/>
<keyword evidence="7" id="KW-1185">Reference proteome</keyword>
<keyword evidence="1" id="KW-0805">Transcription regulation</keyword>
<keyword evidence="2 4" id="KW-0238">DNA-binding</keyword>
<evidence type="ECO:0000256" key="4">
    <source>
        <dbReference type="PROSITE-ProRule" id="PRU00335"/>
    </source>
</evidence>
<evidence type="ECO:0000259" key="5">
    <source>
        <dbReference type="PROSITE" id="PS50977"/>
    </source>
</evidence>
<dbReference type="KEGG" id="lins:G7067_01605"/>
<organism evidence="6 7">
    <name type="scientific">Leucobacter insecticola</name>
    <dbReference type="NCBI Taxonomy" id="2714934"/>
    <lineage>
        <taxon>Bacteria</taxon>
        <taxon>Bacillati</taxon>
        <taxon>Actinomycetota</taxon>
        <taxon>Actinomycetes</taxon>
        <taxon>Micrococcales</taxon>
        <taxon>Microbacteriaceae</taxon>
        <taxon>Leucobacter</taxon>
    </lineage>
</organism>
<reference evidence="6 7" key="1">
    <citation type="submission" date="2020-03" db="EMBL/GenBank/DDBJ databases">
        <title>Leucobacter sp. nov., isolated from beetles.</title>
        <authorList>
            <person name="Hyun D.-W."/>
            <person name="Bae J.-W."/>
        </authorList>
    </citation>
    <scope>NUCLEOTIDE SEQUENCE [LARGE SCALE GENOMIC DNA]</scope>
    <source>
        <strain evidence="6 7">HDW9B</strain>
    </source>
</reference>
<gene>
    <name evidence="6" type="ORF">G7067_01605</name>
</gene>
<dbReference type="GO" id="GO:0000976">
    <property type="term" value="F:transcription cis-regulatory region binding"/>
    <property type="evidence" value="ECO:0007669"/>
    <property type="project" value="TreeGrafter"/>
</dbReference>
<evidence type="ECO:0000313" key="6">
    <source>
        <dbReference type="EMBL" id="QIM15396.1"/>
    </source>
</evidence>
<dbReference type="Proteomes" id="UP000501387">
    <property type="component" value="Chromosome"/>
</dbReference>
<dbReference type="GO" id="GO:0003700">
    <property type="term" value="F:DNA-binding transcription factor activity"/>
    <property type="evidence" value="ECO:0007669"/>
    <property type="project" value="TreeGrafter"/>
</dbReference>
<dbReference type="PANTHER" id="PTHR30055">
    <property type="entry name" value="HTH-TYPE TRANSCRIPTIONAL REGULATOR RUTR"/>
    <property type="match status" value="1"/>
</dbReference>
<evidence type="ECO:0000256" key="2">
    <source>
        <dbReference type="ARBA" id="ARBA00023125"/>
    </source>
</evidence>
<accession>A0A6G8FFW3</accession>
<dbReference type="Pfam" id="PF17940">
    <property type="entry name" value="TetR_C_31"/>
    <property type="match status" value="1"/>
</dbReference>
<dbReference type="SUPFAM" id="SSF46689">
    <property type="entry name" value="Homeodomain-like"/>
    <property type="match status" value="1"/>
</dbReference>
<dbReference type="Gene3D" id="1.10.357.10">
    <property type="entry name" value="Tetracycline Repressor, domain 2"/>
    <property type="match status" value="1"/>
</dbReference>
<evidence type="ECO:0000256" key="3">
    <source>
        <dbReference type="ARBA" id="ARBA00023163"/>
    </source>
</evidence>
<dbReference type="InterPro" id="IPR050109">
    <property type="entry name" value="HTH-type_TetR-like_transc_reg"/>
</dbReference>
<keyword evidence="3" id="KW-0804">Transcription</keyword>
<dbReference type="PROSITE" id="PS50977">
    <property type="entry name" value="HTH_TETR_2"/>
    <property type="match status" value="1"/>
</dbReference>
<dbReference type="RefSeq" id="WP_166321460.1">
    <property type="nucleotide sequence ID" value="NZ_CP049934.1"/>
</dbReference>
<dbReference type="InterPro" id="IPR001647">
    <property type="entry name" value="HTH_TetR"/>
</dbReference>